<dbReference type="InterPro" id="IPR002110">
    <property type="entry name" value="Ankyrin_rpt"/>
</dbReference>
<reference evidence="3" key="1">
    <citation type="submission" date="2018-03" db="EMBL/GenBank/DDBJ databases">
        <title>Draft genome sequences of Megaviruse, new member of the family Mimiviridae isolated from water in Shanghai, China.</title>
        <authorList>
            <person name="Xia Y."/>
        </authorList>
    </citation>
    <scope>NUCLEOTIDE SEQUENCE</scope>
    <source>
        <strain evidence="3">SH</strain>
    </source>
</reference>
<dbReference type="Gene3D" id="1.25.40.20">
    <property type="entry name" value="Ankyrin repeat-containing domain"/>
    <property type="match status" value="1"/>
</dbReference>
<evidence type="ECO:0000256" key="1">
    <source>
        <dbReference type="ARBA" id="ARBA00022737"/>
    </source>
</evidence>
<dbReference type="PANTHER" id="PTHR24189:SF50">
    <property type="entry name" value="ANKYRIN REPEAT AND SOCS BOX PROTEIN 2"/>
    <property type="match status" value="1"/>
</dbReference>
<organism evidence="3">
    <name type="scientific">Megavirus baoshan</name>
    <dbReference type="NCBI Taxonomy" id="2496520"/>
    <lineage>
        <taxon>Viruses</taxon>
        <taxon>Varidnaviria</taxon>
        <taxon>Bamfordvirae</taxon>
        <taxon>Nucleocytoviricota</taxon>
        <taxon>Megaviricetes</taxon>
        <taxon>Imitervirales</taxon>
        <taxon>Mimiviridae</taxon>
        <taxon>Megamimivirinae</taxon>
        <taxon>Megavirus</taxon>
        <taxon>Megavirus baoshanense</taxon>
    </lineage>
</organism>
<accession>A0A3Q8U8E2</accession>
<dbReference type="EMBL" id="MH046811">
    <property type="protein sequence ID" value="AZL89591.1"/>
    <property type="molecule type" value="Genomic_DNA"/>
</dbReference>
<dbReference type="SMART" id="SM00248">
    <property type="entry name" value="ANK"/>
    <property type="match status" value="2"/>
</dbReference>
<name>A0A3Q8U8E2_9VIRU</name>
<sequence length="119" mass="13495">MYLIITEKNTNNGYQNISDYLKHEKNHQQINAKNEKGQTALMIASLNLNCWSSTKTIKLLLQNGADINLQDNKGLTALMFACKYLNEFNNIEIIKLLLEYGADLNIQDNKGKNGINVCM</sequence>
<gene>
    <name evidence="3" type="ORF">Mb0159</name>
</gene>
<dbReference type="PROSITE" id="PS50088">
    <property type="entry name" value="ANK_REPEAT"/>
    <property type="match status" value="2"/>
</dbReference>
<protein>
    <submittedName>
        <fullName evidence="3">Ankyrin repeat protein</fullName>
    </submittedName>
</protein>
<evidence type="ECO:0000256" key="2">
    <source>
        <dbReference type="ARBA" id="ARBA00023043"/>
    </source>
</evidence>
<dbReference type="Pfam" id="PF12796">
    <property type="entry name" value="Ank_2"/>
    <property type="match status" value="1"/>
</dbReference>
<keyword evidence="1" id="KW-0677">Repeat</keyword>
<proteinExistence type="predicted"/>
<evidence type="ECO:0000313" key="3">
    <source>
        <dbReference type="EMBL" id="AZL89591.1"/>
    </source>
</evidence>
<dbReference type="SUPFAM" id="SSF48403">
    <property type="entry name" value="Ankyrin repeat"/>
    <property type="match status" value="1"/>
</dbReference>
<dbReference type="InterPro" id="IPR050745">
    <property type="entry name" value="Multifunctional_regulatory"/>
</dbReference>
<dbReference type="InterPro" id="IPR036770">
    <property type="entry name" value="Ankyrin_rpt-contain_sf"/>
</dbReference>
<dbReference type="PANTHER" id="PTHR24189">
    <property type="entry name" value="MYOTROPHIN"/>
    <property type="match status" value="1"/>
</dbReference>
<keyword evidence="2" id="KW-0040">ANK repeat</keyword>
<dbReference type="PROSITE" id="PS50297">
    <property type="entry name" value="ANK_REP_REGION"/>
    <property type="match status" value="2"/>
</dbReference>